<accession>A0A6A5YFZ8</accession>
<gene>
    <name evidence="3" type="ORF">BDV96DRAFT_607561</name>
</gene>
<keyword evidence="4" id="KW-1185">Reference proteome</keyword>
<evidence type="ECO:0000313" key="4">
    <source>
        <dbReference type="Proteomes" id="UP000799770"/>
    </source>
</evidence>
<feature type="transmembrane region" description="Helical" evidence="2">
    <location>
        <begin position="86"/>
        <end position="110"/>
    </location>
</feature>
<dbReference type="Proteomes" id="UP000799770">
    <property type="component" value="Unassembled WGS sequence"/>
</dbReference>
<evidence type="ECO:0000256" key="2">
    <source>
        <dbReference type="SAM" id="Phobius"/>
    </source>
</evidence>
<dbReference type="AlphaFoldDB" id="A0A6A5YFZ8"/>
<reference evidence="3" key="1">
    <citation type="journal article" date="2020" name="Stud. Mycol.">
        <title>101 Dothideomycetes genomes: a test case for predicting lifestyles and emergence of pathogens.</title>
        <authorList>
            <person name="Haridas S."/>
            <person name="Albert R."/>
            <person name="Binder M."/>
            <person name="Bloem J."/>
            <person name="Labutti K."/>
            <person name="Salamov A."/>
            <person name="Andreopoulos B."/>
            <person name="Baker S."/>
            <person name="Barry K."/>
            <person name="Bills G."/>
            <person name="Bluhm B."/>
            <person name="Cannon C."/>
            <person name="Castanera R."/>
            <person name="Culley D."/>
            <person name="Daum C."/>
            <person name="Ezra D."/>
            <person name="Gonzalez J."/>
            <person name="Henrissat B."/>
            <person name="Kuo A."/>
            <person name="Liang C."/>
            <person name="Lipzen A."/>
            <person name="Lutzoni F."/>
            <person name="Magnuson J."/>
            <person name="Mondo S."/>
            <person name="Nolan M."/>
            <person name="Ohm R."/>
            <person name="Pangilinan J."/>
            <person name="Park H.-J."/>
            <person name="Ramirez L."/>
            <person name="Alfaro M."/>
            <person name="Sun H."/>
            <person name="Tritt A."/>
            <person name="Yoshinaga Y."/>
            <person name="Zwiers L.-H."/>
            <person name="Turgeon B."/>
            <person name="Goodwin S."/>
            <person name="Spatafora J."/>
            <person name="Crous P."/>
            <person name="Grigoriev I."/>
        </authorList>
    </citation>
    <scope>NUCLEOTIDE SEQUENCE</scope>
    <source>
        <strain evidence="3">CBS 627.86</strain>
    </source>
</reference>
<evidence type="ECO:0000256" key="1">
    <source>
        <dbReference type="SAM" id="MobiDB-lite"/>
    </source>
</evidence>
<dbReference type="EMBL" id="ML977365">
    <property type="protein sequence ID" value="KAF2106192.1"/>
    <property type="molecule type" value="Genomic_DNA"/>
</dbReference>
<sequence>MAKRYYISLGGMLDLSKKALLQKRQAHNWCKLAGRGGRPPFVPSKQICNFGRKRAHLTIPWDLGKRPQSECVVTNSSLIMRLNIDYTVLAMLHLHFLLIFLLGAILLVGACDVLTSESQSLIDNDKGTTHRKHHEPEGQQRTPAEDKV</sequence>
<proteinExistence type="predicted"/>
<name>A0A6A5YFZ8_9PLEO</name>
<keyword evidence="2" id="KW-0472">Membrane</keyword>
<keyword evidence="2" id="KW-0812">Transmembrane</keyword>
<evidence type="ECO:0000313" key="3">
    <source>
        <dbReference type="EMBL" id="KAF2106192.1"/>
    </source>
</evidence>
<protein>
    <submittedName>
        <fullName evidence="3">Uncharacterized protein</fullName>
    </submittedName>
</protein>
<organism evidence="3 4">
    <name type="scientific">Lophiotrema nucula</name>
    <dbReference type="NCBI Taxonomy" id="690887"/>
    <lineage>
        <taxon>Eukaryota</taxon>
        <taxon>Fungi</taxon>
        <taxon>Dikarya</taxon>
        <taxon>Ascomycota</taxon>
        <taxon>Pezizomycotina</taxon>
        <taxon>Dothideomycetes</taxon>
        <taxon>Pleosporomycetidae</taxon>
        <taxon>Pleosporales</taxon>
        <taxon>Lophiotremataceae</taxon>
        <taxon>Lophiotrema</taxon>
    </lineage>
</organism>
<keyword evidence="2" id="KW-1133">Transmembrane helix</keyword>
<feature type="region of interest" description="Disordered" evidence="1">
    <location>
        <begin position="123"/>
        <end position="148"/>
    </location>
</feature>